<evidence type="ECO:0000256" key="3">
    <source>
        <dbReference type="ARBA" id="ARBA00023211"/>
    </source>
</evidence>
<keyword evidence="3" id="KW-0464">Manganese</keyword>
<keyword evidence="2 4" id="KW-0378">Hydrolase</keyword>
<dbReference type="Pfam" id="PF00149">
    <property type="entry name" value="Metallophos"/>
    <property type="match status" value="1"/>
</dbReference>
<feature type="domain" description="Serine/threonine specific protein phosphatases" evidence="5">
    <location>
        <begin position="109"/>
        <end position="114"/>
    </location>
</feature>
<protein>
    <recommendedName>
        <fullName evidence="4">Serine/threonine-protein phosphatase</fullName>
        <ecNumber evidence="4">3.1.3.16</ecNumber>
    </recommendedName>
</protein>
<sequence>MGFDIDYYLEKAKAGELLDEYVIKLITLELRNMLENQPNVVSVPTPVICIGDIHGQFFDLLEIFKIGGSPPDVSYLFLGDFVDRGPCCIETITLLSLLKLRYPQRITLLRGNHETRSITQVYGFFAECQRKFGNPSVWQYFTDAFDFLPISAVIQQTLFCVHGGLSPSISRVDEIRRIERTQEIPHEGGFSDLMWSDPDENNLGFSTSSRGAGYMFGKDIVDKFLHMNDISHIIRAHQLCNDGYQVLFDDTFSTVWSAPNYCFRFKNMASILLVDERLNRQFVVFSEAPENSRYEVNKIFEAQPDNFLI</sequence>
<evidence type="ECO:0000256" key="1">
    <source>
        <dbReference type="ARBA" id="ARBA00022723"/>
    </source>
</evidence>
<keyword evidence="1" id="KW-0479">Metal-binding</keyword>
<dbReference type="InterPro" id="IPR004843">
    <property type="entry name" value="Calcineurin-like_PHP"/>
</dbReference>
<dbReference type="InterPro" id="IPR006186">
    <property type="entry name" value="Ser/Thr-sp_prot-phosphatase"/>
</dbReference>
<proteinExistence type="inferred from homology"/>
<dbReference type="InterPro" id="IPR029052">
    <property type="entry name" value="Metallo-depent_PP-like"/>
</dbReference>
<dbReference type="PANTHER" id="PTHR45619">
    <property type="entry name" value="SERINE/THREONINE-PROTEIN PHOSPHATASE PP2A-RELATED"/>
    <property type="match status" value="1"/>
</dbReference>
<dbReference type="AlphaFoldDB" id="A0AAU9K0E4"/>
<reference evidence="6" key="1">
    <citation type="submission" date="2021-09" db="EMBL/GenBank/DDBJ databases">
        <authorList>
            <consortium name="AG Swart"/>
            <person name="Singh M."/>
            <person name="Singh A."/>
            <person name="Seah K."/>
            <person name="Emmerich C."/>
        </authorList>
    </citation>
    <scope>NUCLEOTIDE SEQUENCE</scope>
    <source>
        <strain evidence="6">ATCC30299</strain>
    </source>
</reference>
<gene>
    <name evidence="6" type="ORF">BSTOLATCC_MIC53778</name>
</gene>
<dbReference type="SUPFAM" id="SSF56300">
    <property type="entry name" value="Metallo-dependent phosphatases"/>
    <property type="match status" value="1"/>
</dbReference>
<dbReference type="PROSITE" id="PS00125">
    <property type="entry name" value="SER_THR_PHOSPHATASE"/>
    <property type="match status" value="1"/>
</dbReference>
<organism evidence="6 7">
    <name type="scientific">Blepharisma stoltei</name>
    <dbReference type="NCBI Taxonomy" id="1481888"/>
    <lineage>
        <taxon>Eukaryota</taxon>
        <taxon>Sar</taxon>
        <taxon>Alveolata</taxon>
        <taxon>Ciliophora</taxon>
        <taxon>Postciliodesmatophora</taxon>
        <taxon>Heterotrichea</taxon>
        <taxon>Heterotrichida</taxon>
        <taxon>Blepharismidae</taxon>
        <taxon>Blepharisma</taxon>
    </lineage>
</organism>
<dbReference type="SMART" id="SM00156">
    <property type="entry name" value="PP2Ac"/>
    <property type="match status" value="1"/>
</dbReference>
<evidence type="ECO:0000256" key="4">
    <source>
        <dbReference type="RuleBase" id="RU004273"/>
    </source>
</evidence>
<evidence type="ECO:0000256" key="2">
    <source>
        <dbReference type="ARBA" id="ARBA00022801"/>
    </source>
</evidence>
<keyword evidence="7" id="KW-1185">Reference proteome</keyword>
<dbReference type="GO" id="GO:0046872">
    <property type="term" value="F:metal ion binding"/>
    <property type="evidence" value="ECO:0007669"/>
    <property type="project" value="UniProtKB-KW"/>
</dbReference>
<evidence type="ECO:0000313" key="6">
    <source>
        <dbReference type="EMBL" id="CAG9331715.1"/>
    </source>
</evidence>
<comment type="catalytic activity">
    <reaction evidence="4">
        <text>O-phospho-L-threonyl-[protein] + H2O = L-threonyl-[protein] + phosphate</text>
        <dbReference type="Rhea" id="RHEA:47004"/>
        <dbReference type="Rhea" id="RHEA-COMP:11060"/>
        <dbReference type="Rhea" id="RHEA-COMP:11605"/>
        <dbReference type="ChEBI" id="CHEBI:15377"/>
        <dbReference type="ChEBI" id="CHEBI:30013"/>
        <dbReference type="ChEBI" id="CHEBI:43474"/>
        <dbReference type="ChEBI" id="CHEBI:61977"/>
        <dbReference type="EC" id="3.1.3.16"/>
    </reaction>
</comment>
<dbReference type="EC" id="3.1.3.16" evidence="4"/>
<dbReference type="Gene3D" id="3.60.21.10">
    <property type="match status" value="1"/>
</dbReference>
<name>A0AAU9K0E4_9CILI</name>
<dbReference type="PRINTS" id="PR00114">
    <property type="entry name" value="STPHPHTASE"/>
</dbReference>
<comment type="caution">
    <text evidence="6">The sequence shown here is derived from an EMBL/GenBank/DDBJ whole genome shotgun (WGS) entry which is preliminary data.</text>
</comment>
<dbReference type="InterPro" id="IPR047129">
    <property type="entry name" value="PPA2-like"/>
</dbReference>
<evidence type="ECO:0000259" key="5">
    <source>
        <dbReference type="PROSITE" id="PS00125"/>
    </source>
</evidence>
<evidence type="ECO:0000313" key="7">
    <source>
        <dbReference type="Proteomes" id="UP001162131"/>
    </source>
</evidence>
<comment type="similarity">
    <text evidence="4">Belongs to the PPP phosphatase family.</text>
</comment>
<dbReference type="GO" id="GO:0004722">
    <property type="term" value="F:protein serine/threonine phosphatase activity"/>
    <property type="evidence" value="ECO:0007669"/>
    <property type="project" value="UniProtKB-EC"/>
</dbReference>
<dbReference type="EMBL" id="CAJZBQ010000053">
    <property type="protein sequence ID" value="CAG9331715.1"/>
    <property type="molecule type" value="Genomic_DNA"/>
</dbReference>
<accession>A0AAU9K0E4</accession>
<dbReference type="Proteomes" id="UP001162131">
    <property type="component" value="Unassembled WGS sequence"/>
</dbReference>